<protein>
    <recommendedName>
        <fullName evidence="4 7">Alanine racemase</fullName>
        <ecNumber evidence="4 7">5.1.1.1</ecNumber>
    </recommendedName>
</protein>
<evidence type="ECO:0000256" key="3">
    <source>
        <dbReference type="ARBA" id="ARBA00007880"/>
    </source>
</evidence>
<dbReference type="InterPro" id="IPR020622">
    <property type="entry name" value="Ala_racemase_pyridoxalP-BS"/>
</dbReference>
<evidence type="ECO:0000256" key="8">
    <source>
        <dbReference type="PIRSR" id="PIRSR600821-50"/>
    </source>
</evidence>
<dbReference type="GO" id="GO:0030632">
    <property type="term" value="P:D-alanine biosynthetic process"/>
    <property type="evidence" value="ECO:0007669"/>
    <property type="project" value="UniProtKB-UniRule"/>
</dbReference>
<evidence type="ECO:0000256" key="5">
    <source>
        <dbReference type="ARBA" id="ARBA00022898"/>
    </source>
</evidence>
<feature type="active site" description="Proton acceptor; specific for D-alanine" evidence="7">
    <location>
        <position position="35"/>
    </location>
</feature>
<keyword evidence="6 7" id="KW-0413">Isomerase</keyword>
<dbReference type="InterPro" id="IPR011079">
    <property type="entry name" value="Ala_racemase_C"/>
</dbReference>
<dbReference type="EMBL" id="WIND01000002">
    <property type="protein sequence ID" value="MSU88984.1"/>
    <property type="molecule type" value="Genomic_DNA"/>
</dbReference>
<dbReference type="InterPro" id="IPR000821">
    <property type="entry name" value="Ala_racemase"/>
</dbReference>
<comment type="similarity">
    <text evidence="3 7">Belongs to the alanine racemase family.</text>
</comment>
<evidence type="ECO:0000256" key="7">
    <source>
        <dbReference type="HAMAP-Rule" id="MF_01201"/>
    </source>
</evidence>
<comment type="cofactor">
    <cofactor evidence="2 7 8">
        <name>pyridoxal 5'-phosphate</name>
        <dbReference type="ChEBI" id="CHEBI:597326"/>
    </cofactor>
</comment>
<evidence type="ECO:0000256" key="1">
    <source>
        <dbReference type="ARBA" id="ARBA00000316"/>
    </source>
</evidence>
<comment type="caution">
    <text evidence="11">The sequence shown here is derived from an EMBL/GenBank/DDBJ whole genome shotgun (WGS) entry which is preliminary data.</text>
</comment>
<dbReference type="Pfam" id="PF01168">
    <property type="entry name" value="Ala_racemase_N"/>
    <property type="match status" value="1"/>
</dbReference>
<dbReference type="EC" id="5.1.1.1" evidence="4 7"/>
<comment type="function">
    <text evidence="7">Catalyzes the interconversion of L-alanine and D-alanine. May also act on other amino acids.</text>
</comment>
<keyword evidence="12" id="KW-1185">Reference proteome</keyword>
<dbReference type="Proteomes" id="UP000474957">
    <property type="component" value="Unassembled WGS sequence"/>
</dbReference>
<evidence type="ECO:0000256" key="6">
    <source>
        <dbReference type="ARBA" id="ARBA00023235"/>
    </source>
</evidence>
<dbReference type="GO" id="GO:0030170">
    <property type="term" value="F:pyridoxal phosphate binding"/>
    <property type="evidence" value="ECO:0007669"/>
    <property type="project" value="UniProtKB-UniRule"/>
</dbReference>
<feature type="active site" description="Proton acceptor; specific for L-alanine" evidence="7">
    <location>
        <position position="243"/>
    </location>
</feature>
<dbReference type="Gene3D" id="2.40.37.10">
    <property type="entry name" value="Lyase, Ornithine Decarboxylase, Chain A, domain 1"/>
    <property type="match status" value="1"/>
</dbReference>
<evidence type="ECO:0000313" key="11">
    <source>
        <dbReference type="EMBL" id="MSU88984.1"/>
    </source>
</evidence>
<gene>
    <name evidence="11" type="primary">alr</name>
    <name evidence="11" type="ORF">GE300_05010</name>
</gene>
<dbReference type="InterPro" id="IPR029066">
    <property type="entry name" value="PLP-binding_barrel"/>
</dbReference>
<accession>A0A6L5YZ56</accession>
<comment type="pathway">
    <text evidence="7">Amino-acid biosynthesis; D-alanine biosynthesis; D-alanine from L-alanine: step 1/1.</text>
</comment>
<dbReference type="RefSeq" id="WP_325063122.1">
    <property type="nucleotide sequence ID" value="NZ_WIND01000002.1"/>
</dbReference>
<reference evidence="11 12" key="1">
    <citation type="submission" date="2019-10" db="EMBL/GenBank/DDBJ databases">
        <title>Cognatihalovulum marinum gen. nov. sp. nov., a new member of the family Rhodobacteraceae isolated from deep seawater of the Northwest Indian Ocean.</title>
        <authorList>
            <person name="Ruan C."/>
            <person name="Wang J."/>
            <person name="Zheng X."/>
            <person name="Song L."/>
            <person name="Zhu Y."/>
            <person name="Huang Y."/>
            <person name="Lu Z."/>
            <person name="Du W."/>
            <person name="Huang L."/>
            <person name="Dai X."/>
        </authorList>
    </citation>
    <scope>NUCLEOTIDE SEQUENCE [LARGE SCALE GENOMIC DNA]</scope>
    <source>
        <strain evidence="11 12">2CG4</strain>
    </source>
</reference>
<dbReference type="Gene3D" id="3.20.20.10">
    <property type="entry name" value="Alanine racemase"/>
    <property type="match status" value="1"/>
</dbReference>
<feature type="binding site" evidence="7 9">
    <location>
        <position position="291"/>
    </location>
    <ligand>
        <name>substrate</name>
    </ligand>
</feature>
<feature type="binding site" evidence="7 9">
    <location>
        <position position="130"/>
    </location>
    <ligand>
        <name>substrate</name>
    </ligand>
</feature>
<dbReference type="CDD" id="cd00430">
    <property type="entry name" value="PLPDE_III_AR"/>
    <property type="match status" value="1"/>
</dbReference>
<keyword evidence="5 7" id="KW-0663">Pyridoxal phosphate</keyword>
<dbReference type="SUPFAM" id="SSF50621">
    <property type="entry name" value="Alanine racemase C-terminal domain-like"/>
    <property type="match status" value="1"/>
</dbReference>
<dbReference type="InterPro" id="IPR009006">
    <property type="entry name" value="Ala_racemase/Decarboxylase_C"/>
</dbReference>
<dbReference type="PROSITE" id="PS00395">
    <property type="entry name" value="ALANINE_RACEMASE"/>
    <property type="match status" value="1"/>
</dbReference>
<dbReference type="PANTHER" id="PTHR30511">
    <property type="entry name" value="ALANINE RACEMASE"/>
    <property type="match status" value="1"/>
</dbReference>
<comment type="catalytic activity">
    <reaction evidence="1 7">
        <text>L-alanine = D-alanine</text>
        <dbReference type="Rhea" id="RHEA:20249"/>
        <dbReference type="ChEBI" id="CHEBI:57416"/>
        <dbReference type="ChEBI" id="CHEBI:57972"/>
        <dbReference type="EC" id="5.1.1.1"/>
    </reaction>
</comment>
<dbReference type="SMART" id="SM01005">
    <property type="entry name" value="Ala_racemase_C"/>
    <property type="match status" value="1"/>
</dbReference>
<dbReference type="PANTHER" id="PTHR30511:SF0">
    <property type="entry name" value="ALANINE RACEMASE, CATABOLIC-RELATED"/>
    <property type="match status" value="1"/>
</dbReference>
<dbReference type="InterPro" id="IPR001608">
    <property type="entry name" value="Ala_racemase_N"/>
</dbReference>
<evidence type="ECO:0000256" key="4">
    <source>
        <dbReference type="ARBA" id="ARBA00013089"/>
    </source>
</evidence>
<dbReference type="HAMAP" id="MF_01201">
    <property type="entry name" value="Ala_racemase"/>
    <property type="match status" value="1"/>
</dbReference>
<dbReference type="GO" id="GO:0008784">
    <property type="term" value="F:alanine racemase activity"/>
    <property type="evidence" value="ECO:0007669"/>
    <property type="project" value="UniProtKB-UniRule"/>
</dbReference>
<evidence type="ECO:0000256" key="2">
    <source>
        <dbReference type="ARBA" id="ARBA00001933"/>
    </source>
</evidence>
<evidence type="ECO:0000256" key="9">
    <source>
        <dbReference type="PIRSR" id="PIRSR600821-52"/>
    </source>
</evidence>
<dbReference type="SUPFAM" id="SSF51419">
    <property type="entry name" value="PLP-binding barrel"/>
    <property type="match status" value="1"/>
</dbReference>
<dbReference type="AlphaFoldDB" id="A0A6L5YZ56"/>
<organism evidence="11 12">
    <name type="scientific">Halovulum marinum</name>
    <dbReference type="NCBI Taxonomy" id="2662447"/>
    <lineage>
        <taxon>Bacteria</taxon>
        <taxon>Pseudomonadati</taxon>
        <taxon>Pseudomonadota</taxon>
        <taxon>Alphaproteobacteria</taxon>
        <taxon>Rhodobacterales</taxon>
        <taxon>Paracoccaceae</taxon>
        <taxon>Halovulum</taxon>
    </lineage>
</organism>
<proteinExistence type="inferred from homology"/>
<dbReference type="Pfam" id="PF00842">
    <property type="entry name" value="Ala_racemase_C"/>
    <property type="match status" value="1"/>
</dbReference>
<evidence type="ECO:0000259" key="10">
    <source>
        <dbReference type="SMART" id="SM01005"/>
    </source>
</evidence>
<dbReference type="GO" id="GO:0005829">
    <property type="term" value="C:cytosol"/>
    <property type="evidence" value="ECO:0007669"/>
    <property type="project" value="TreeGrafter"/>
</dbReference>
<sequence>MPAGTLTIDLSAIAANWTALDALSGPGCQTGAVVKADAYGLGVARVAPVLAAAGARSFFVALAQEAVALRAALGPGPVIWVFGGIMPGDAQALSAADARPLLNSPAQVAAFRAACPGAPCGLQLDSGMNRLGLEPAELAALDLAGLDLRLVMSHLACADTPDHPQNAAQLAAFRGMAGSFRDVPLSLAATGGTVMGRDFRFDLTRPGIGLYGGLPFAAARPVLALDLPVIQVREVQPGESVGYGATWRAPAPRRIATLAAGYADGLHRALGRGVSYWAGDVPCPGVGRVSMDLVTVDVTHLDADPDSLRLLGPHQGIDAVAEAAGTIGYEVLTSLGPRFDRVYKGAA</sequence>
<dbReference type="UniPathway" id="UPA00042">
    <property type="reaction ID" value="UER00497"/>
</dbReference>
<dbReference type="PRINTS" id="PR00992">
    <property type="entry name" value="ALARACEMASE"/>
</dbReference>
<feature type="domain" description="Alanine racemase C-terminal" evidence="10">
    <location>
        <begin position="222"/>
        <end position="344"/>
    </location>
</feature>
<dbReference type="NCBIfam" id="TIGR00492">
    <property type="entry name" value="alr"/>
    <property type="match status" value="1"/>
</dbReference>
<feature type="modified residue" description="N6-(pyridoxal phosphate)lysine" evidence="7 8">
    <location>
        <position position="35"/>
    </location>
</feature>
<evidence type="ECO:0000313" key="12">
    <source>
        <dbReference type="Proteomes" id="UP000474957"/>
    </source>
</evidence>
<name>A0A6L5YZ56_9RHOB</name>